<keyword evidence="4 7" id="KW-0863">Zinc-finger</keyword>
<dbReference type="PROSITE" id="PS50157">
    <property type="entry name" value="ZINC_FINGER_C2H2_2"/>
    <property type="match status" value="4"/>
</dbReference>
<reference evidence="9 10" key="1">
    <citation type="submission" date="2022-12" db="EMBL/GenBank/DDBJ databases">
        <title>Chromosome-level genome of Tegillarca granosa.</title>
        <authorList>
            <person name="Kim J."/>
        </authorList>
    </citation>
    <scope>NUCLEOTIDE SEQUENCE [LARGE SCALE GENOMIC DNA]</scope>
    <source>
        <strain evidence="9">Teg-2019</strain>
        <tissue evidence="9">Adductor muscle</tissue>
    </source>
</reference>
<comment type="caution">
    <text evidence="9">The sequence shown here is derived from an EMBL/GenBank/DDBJ whole genome shotgun (WGS) entry which is preliminary data.</text>
</comment>
<evidence type="ECO:0000256" key="1">
    <source>
        <dbReference type="ARBA" id="ARBA00004123"/>
    </source>
</evidence>
<dbReference type="InterPro" id="IPR036236">
    <property type="entry name" value="Znf_C2H2_sf"/>
</dbReference>
<comment type="subcellular location">
    <subcellularLocation>
        <location evidence="1">Nucleus</location>
    </subcellularLocation>
</comment>
<evidence type="ECO:0000256" key="7">
    <source>
        <dbReference type="PROSITE-ProRule" id="PRU00042"/>
    </source>
</evidence>
<evidence type="ECO:0000259" key="8">
    <source>
        <dbReference type="PROSITE" id="PS50157"/>
    </source>
</evidence>
<keyword evidence="2" id="KW-0479">Metal-binding</keyword>
<evidence type="ECO:0000313" key="9">
    <source>
        <dbReference type="EMBL" id="KAJ8321439.1"/>
    </source>
</evidence>
<keyword evidence="3" id="KW-0677">Repeat</keyword>
<keyword evidence="6" id="KW-0539">Nucleus</keyword>
<evidence type="ECO:0000256" key="6">
    <source>
        <dbReference type="ARBA" id="ARBA00023242"/>
    </source>
</evidence>
<feature type="domain" description="C2H2-type" evidence="8">
    <location>
        <begin position="97"/>
        <end position="125"/>
    </location>
</feature>
<keyword evidence="10" id="KW-1185">Reference proteome</keyword>
<dbReference type="SUPFAM" id="SSF57667">
    <property type="entry name" value="beta-beta-alpha zinc fingers"/>
    <property type="match status" value="2"/>
</dbReference>
<protein>
    <recommendedName>
        <fullName evidence="8">C2H2-type domain-containing protein</fullName>
    </recommendedName>
</protein>
<accession>A0ABQ9FW07</accession>
<proteinExistence type="predicted"/>
<dbReference type="PROSITE" id="PS00028">
    <property type="entry name" value="ZINC_FINGER_C2H2_1"/>
    <property type="match status" value="4"/>
</dbReference>
<dbReference type="PANTHER" id="PTHR16515">
    <property type="entry name" value="PR DOMAIN ZINC FINGER PROTEIN"/>
    <property type="match status" value="1"/>
</dbReference>
<evidence type="ECO:0000256" key="5">
    <source>
        <dbReference type="ARBA" id="ARBA00022833"/>
    </source>
</evidence>
<name>A0ABQ9FW07_TEGGR</name>
<dbReference type="SMART" id="SM00355">
    <property type="entry name" value="ZnF_C2H2"/>
    <property type="match status" value="4"/>
</dbReference>
<evidence type="ECO:0000256" key="2">
    <source>
        <dbReference type="ARBA" id="ARBA00022723"/>
    </source>
</evidence>
<feature type="domain" description="C2H2-type" evidence="8">
    <location>
        <begin position="38"/>
        <end position="66"/>
    </location>
</feature>
<feature type="domain" description="C2H2-type" evidence="8">
    <location>
        <begin position="10"/>
        <end position="37"/>
    </location>
</feature>
<evidence type="ECO:0000256" key="4">
    <source>
        <dbReference type="ARBA" id="ARBA00022771"/>
    </source>
</evidence>
<dbReference type="PANTHER" id="PTHR16515:SF49">
    <property type="entry name" value="GASTRULA ZINC FINGER PROTEIN XLCGF49.1-LIKE-RELATED"/>
    <property type="match status" value="1"/>
</dbReference>
<feature type="domain" description="C2H2-type" evidence="8">
    <location>
        <begin position="69"/>
        <end position="96"/>
    </location>
</feature>
<dbReference type="EMBL" id="JARBDR010000077">
    <property type="protein sequence ID" value="KAJ8321439.1"/>
    <property type="molecule type" value="Genomic_DNA"/>
</dbReference>
<evidence type="ECO:0000313" key="10">
    <source>
        <dbReference type="Proteomes" id="UP001217089"/>
    </source>
</evidence>
<dbReference type="Pfam" id="PF13894">
    <property type="entry name" value="zf-C2H2_4"/>
    <property type="match status" value="1"/>
</dbReference>
<evidence type="ECO:0000256" key="3">
    <source>
        <dbReference type="ARBA" id="ARBA00022737"/>
    </source>
</evidence>
<keyword evidence="5" id="KW-0862">Zinc</keyword>
<dbReference type="Pfam" id="PF00096">
    <property type="entry name" value="zf-C2H2"/>
    <property type="match status" value="2"/>
</dbReference>
<dbReference type="InterPro" id="IPR050331">
    <property type="entry name" value="Zinc_finger"/>
</dbReference>
<dbReference type="Proteomes" id="UP001217089">
    <property type="component" value="Unassembled WGS sequence"/>
</dbReference>
<dbReference type="InterPro" id="IPR013087">
    <property type="entry name" value="Znf_C2H2_type"/>
</dbReference>
<organism evidence="9 10">
    <name type="scientific">Tegillarca granosa</name>
    <name type="common">Malaysian cockle</name>
    <name type="synonym">Anadara granosa</name>
    <dbReference type="NCBI Taxonomy" id="220873"/>
    <lineage>
        <taxon>Eukaryota</taxon>
        <taxon>Metazoa</taxon>
        <taxon>Spiralia</taxon>
        <taxon>Lophotrochozoa</taxon>
        <taxon>Mollusca</taxon>
        <taxon>Bivalvia</taxon>
        <taxon>Autobranchia</taxon>
        <taxon>Pteriomorphia</taxon>
        <taxon>Arcoida</taxon>
        <taxon>Arcoidea</taxon>
        <taxon>Arcidae</taxon>
        <taxon>Tegillarca</taxon>
    </lineage>
</organism>
<dbReference type="Gene3D" id="3.30.160.60">
    <property type="entry name" value="Classic Zinc Finger"/>
    <property type="match status" value="4"/>
</dbReference>
<sequence>MNRHEDKRNFKCKECGRGFNYNSNLKAHMVVHSGVKPFKCDICPKAYTRAAELRHHQATVHEGKNLNKFFCKFCNKGFSHVTNLRHHVYTHTGEKPYKCHLCDAAFTTNQSLKFHKKKVHSLTEPESGHKIGKYKDPENLEKGLQCNFSSDEENEVEVYTQAIDEEIQSATVKVQEINDENVIYLNLSDLDDAESFIAIIEAPMEIQTSQ</sequence>
<gene>
    <name evidence="9" type="ORF">KUTeg_001009</name>
</gene>